<feature type="transmembrane region" description="Helical" evidence="1">
    <location>
        <begin position="61"/>
        <end position="79"/>
    </location>
</feature>
<dbReference type="EMBL" id="JAYMYQ010000004">
    <property type="protein sequence ID" value="KAK7338528.1"/>
    <property type="molecule type" value="Genomic_DNA"/>
</dbReference>
<organism evidence="2 3">
    <name type="scientific">Canavalia gladiata</name>
    <name type="common">Sword bean</name>
    <name type="synonym">Dolichos gladiatus</name>
    <dbReference type="NCBI Taxonomy" id="3824"/>
    <lineage>
        <taxon>Eukaryota</taxon>
        <taxon>Viridiplantae</taxon>
        <taxon>Streptophyta</taxon>
        <taxon>Embryophyta</taxon>
        <taxon>Tracheophyta</taxon>
        <taxon>Spermatophyta</taxon>
        <taxon>Magnoliopsida</taxon>
        <taxon>eudicotyledons</taxon>
        <taxon>Gunneridae</taxon>
        <taxon>Pentapetalae</taxon>
        <taxon>rosids</taxon>
        <taxon>fabids</taxon>
        <taxon>Fabales</taxon>
        <taxon>Fabaceae</taxon>
        <taxon>Papilionoideae</taxon>
        <taxon>50 kb inversion clade</taxon>
        <taxon>NPAAA clade</taxon>
        <taxon>indigoferoid/millettioid clade</taxon>
        <taxon>Phaseoleae</taxon>
        <taxon>Canavalia</taxon>
    </lineage>
</organism>
<evidence type="ECO:0000313" key="2">
    <source>
        <dbReference type="EMBL" id="KAK7338528.1"/>
    </source>
</evidence>
<keyword evidence="1" id="KW-0472">Membrane</keyword>
<reference evidence="2 3" key="1">
    <citation type="submission" date="2024-01" db="EMBL/GenBank/DDBJ databases">
        <title>The genomes of 5 underutilized Papilionoideae crops provide insights into root nodulation and disease resistanc.</title>
        <authorList>
            <person name="Jiang F."/>
        </authorList>
    </citation>
    <scope>NUCLEOTIDE SEQUENCE [LARGE SCALE GENOMIC DNA]</scope>
    <source>
        <strain evidence="2">LVBAO_FW01</strain>
        <tissue evidence="2">Leaves</tissue>
    </source>
</reference>
<protein>
    <submittedName>
        <fullName evidence="2">Uncharacterized protein</fullName>
    </submittedName>
</protein>
<sequence>MRSSPLTSASSSLRCGSTAPSWPGFKFQECTCWGSSTTPLLVTSFGFWRLLFLSMPTNGMLFAWGFLVCSGSLLMYFSTPPALALMDQRTYEHYNPPCGSIQLQ</sequence>
<dbReference type="AlphaFoldDB" id="A0AAN9LS15"/>
<evidence type="ECO:0000256" key="1">
    <source>
        <dbReference type="SAM" id="Phobius"/>
    </source>
</evidence>
<accession>A0AAN9LS15</accession>
<dbReference type="Proteomes" id="UP001367508">
    <property type="component" value="Unassembled WGS sequence"/>
</dbReference>
<gene>
    <name evidence="2" type="ORF">VNO77_19140</name>
</gene>
<keyword evidence="3" id="KW-1185">Reference proteome</keyword>
<name>A0AAN9LS15_CANGL</name>
<comment type="caution">
    <text evidence="2">The sequence shown here is derived from an EMBL/GenBank/DDBJ whole genome shotgun (WGS) entry which is preliminary data.</text>
</comment>
<evidence type="ECO:0000313" key="3">
    <source>
        <dbReference type="Proteomes" id="UP001367508"/>
    </source>
</evidence>
<keyword evidence="1" id="KW-0812">Transmembrane</keyword>
<proteinExistence type="predicted"/>
<keyword evidence="1" id="KW-1133">Transmembrane helix</keyword>